<accession>A0ABS9UUL6</accession>
<evidence type="ECO:0008006" key="3">
    <source>
        <dbReference type="Google" id="ProtNLM"/>
    </source>
</evidence>
<name>A0ABS9UUL6_9BACT</name>
<dbReference type="Proteomes" id="UP001165488">
    <property type="component" value="Unassembled WGS sequence"/>
</dbReference>
<comment type="caution">
    <text evidence="1">The sequence shown here is derived from an EMBL/GenBank/DDBJ whole genome shotgun (WGS) entry which is preliminary data.</text>
</comment>
<gene>
    <name evidence="1" type="ORF">MM236_19475</name>
</gene>
<protein>
    <recommendedName>
        <fullName evidence="3">Lipoprotein</fullName>
    </recommendedName>
</protein>
<dbReference type="PROSITE" id="PS51257">
    <property type="entry name" value="PROKAR_LIPOPROTEIN"/>
    <property type="match status" value="1"/>
</dbReference>
<sequence length="178" mass="20956">MRLICLLWMVLLATACHREGDLKRSHEVISIVAENEKSKHFEVVLLAKQTDTLWVSFWENSLMGDWIDRNGKTIKITEVFKSADLSHLKDQYKKPFLIDKSILSGNIELTNPAVEFIDQIDYQYYKISTPAFTRDDMYCLIYWEDVCHMDCGGGGFFVYRKNENGKWEQYLSKYLWMS</sequence>
<dbReference type="RefSeq" id="WP_241276674.1">
    <property type="nucleotide sequence ID" value="NZ_JAKZGS010000031.1"/>
</dbReference>
<evidence type="ECO:0000313" key="2">
    <source>
        <dbReference type="Proteomes" id="UP001165488"/>
    </source>
</evidence>
<dbReference type="EMBL" id="JAKZGS010000031">
    <property type="protein sequence ID" value="MCH7400183.1"/>
    <property type="molecule type" value="Genomic_DNA"/>
</dbReference>
<reference evidence="1" key="1">
    <citation type="submission" date="2022-03" db="EMBL/GenBank/DDBJ databases">
        <title>De novo assembled genomes of Belliella spp. (Cyclobacteriaceae) strains.</title>
        <authorList>
            <person name="Szabo A."/>
            <person name="Korponai K."/>
            <person name="Felfoldi T."/>
        </authorList>
    </citation>
    <scope>NUCLEOTIDE SEQUENCE</scope>
    <source>
        <strain evidence="1">DSM 107340</strain>
    </source>
</reference>
<proteinExistence type="predicted"/>
<organism evidence="1 2">
    <name type="scientific">Belliella calami</name>
    <dbReference type="NCBI Taxonomy" id="2923436"/>
    <lineage>
        <taxon>Bacteria</taxon>
        <taxon>Pseudomonadati</taxon>
        <taxon>Bacteroidota</taxon>
        <taxon>Cytophagia</taxon>
        <taxon>Cytophagales</taxon>
        <taxon>Cyclobacteriaceae</taxon>
        <taxon>Belliella</taxon>
    </lineage>
</organism>
<evidence type="ECO:0000313" key="1">
    <source>
        <dbReference type="EMBL" id="MCH7400183.1"/>
    </source>
</evidence>
<keyword evidence="2" id="KW-1185">Reference proteome</keyword>